<name>A0A9X4P1A0_9LACT</name>
<keyword evidence="2" id="KW-1185">Reference proteome</keyword>
<organism evidence="1 2">
    <name type="scientific">Lactococcus formosensis</name>
    <dbReference type="NCBI Taxonomy" id="1281486"/>
    <lineage>
        <taxon>Bacteria</taxon>
        <taxon>Bacillati</taxon>
        <taxon>Bacillota</taxon>
        <taxon>Bacilli</taxon>
        <taxon>Lactobacillales</taxon>
        <taxon>Streptococcaceae</taxon>
        <taxon>Lactococcus</taxon>
    </lineage>
</organism>
<dbReference type="RefSeq" id="WP_270324270.1">
    <property type="nucleotide sequence ID" value="NZ_JAMWEC010000002.1"/>
</dbReference>
<dbReference type="EMBL" id="JAMWFV010000017">
    <property type="protein sequence ID" value="MDG6145895.1"/>
    <property type="molecule type" value="Genomic_DNA"/>
</dbReference>
<dbReference type="Proteomes" id="UP001153199">
    <property type="component" value="Unassembled WGS sequence"/>
</dbReference>
<dbReference type="AlphaFoldDB" id="A0A9X4P1A0"/>
<dbReference type="Pfam" id="PF05119">
    <property type="entry name" value="Terminase_4"/>
    <property type="match status" value="1"/>
</dbReference>
<protein>
    <submittedName>
        <fullName evidence="1">P27 family phage terminase small subunit</fullName>
    </submittedName>
</protein>
<sequence length="123" mass="14025">MVRKNIPQKETIKRRTISYMKELGTYKKQYNQVIEVYADLLYQYYIFTKEFEENGFQIVAETEKSSGKKSPIFASLEILRKDIGTYSDRLMLNAKSLGDVSKPKEEVSPFAKFMSQSGGGGSG</sequence>
<reference evidence="1" key="1">
    <citation type="submission" date="2022-06" db="EMBL/GenBank/DDBJ databases">
        <title>Lactococcus from bovine mastitis in China.</title>
        <authorList>
            <person name="Lin Y."/>
            <person name="Han B."/>
        </authorList>
    </citation>
    <scope>NUCLEOTIDE SEQUENCE</scope>
    <source>
        <strain evidence="1">Ningxia-I-26</strain>
    </source>
</reference>
<dbReference type="InterPro" id="IPR006448">
    <property type="entry name" value="Phage_term_ssu_P27"/>
</dbReference>
<comment type="caution">
    <text evidence="1">The sequence shown here is derived from an EMBL/GenBank/DDBJ whole genome shotgun (WGS) entry which is preliminary data.</text>
</comment>
<evidence type="ECO:0000313" key="1">
    <source>
        <dbReference type="EMBL" id="MDG6145895.1"/>
    </source>
</evidence>
<gene>
    <name evidence="1" type="ORF">NF717_09580</name>
</gene>
<evidence type="ECO:0000313" key="2">
    <source>
        <dbReference type="Proteomes" id="UP001153199"/>
    </source>
</evidence>
<accession>A0A9X4P1A0</accession>
<proteinExistence type="predicted"/>